<feature type="region of interest" description="Disordered" evidence="2">
    <location>
        <begin position="881"/>
        <end position="907"/>
    </location>
</feature>
<dbReference type="GO" id="GO:0006281">
    <property type="term" value="P:DNA repair"/>
    <property type="evidence" value="ECO:0007669"/>
    <property type="project" value="TreeGrafter"/>
</dbReference>
<dbReference type="InterPro" id="IPR007725">
    <property type="entry name" value="TIMELESS_C"/>
</dbReference>
<keyword evidence="5" id="KW-1185">Reference proteome</keyword>
<feature type="compositionally biased region" description="Gly residues" evidence="2">
    <location>
        <begin position="1182"/>
        <end position="1191"/>
    </location>
</feature>
<dbReference type="EMBL" id="JAKMXF010000313">
    <property type="protein sequence ID" value="KAI6650195.1"/>
    <property type="molecule type" value="Genomic_DNA"/>
</dbReference>
<dbReference type="InterPro" id="IPR001660">
    <property type="entry name" value="SAM"/>
</dbReference>
<evidence type="ECO:0000313" key="5">
    <source>
        <dbReference type="Proteomes" id="UP001165289"/>
    </source>
</evidence>
<dbReference type="GO" id="GO:0000076">
    <property type="term" value="P:DNA replication checkpoint signaling"/>
    <property type="evidence" value="ECO:0007669"/>
    <property type="project" value="TreeGrafter"/>
</dbReference>
<dbReference type="PROSITE" id="PS50105">
    <property type="entry name" value="SAM_DOMAIN"/>
    <property type="match status" value="1"/>
</dbReference>
<dbReference type="CDD" id="cd09487">
    <property type="entry name" value="SAM_superfamily"/>
    <property type="match status" value="1"/>
</dbReference>
<dbReference type="Proteomes" id="UP001165289">
    <property type="component" value="Unassembled WGS sequence"/>
</dbReference>
<dbReference type="PANTHER" id="PTHR22940:SF4">
    <property type="entry name" value="PROTEIN TIMELESS HOMOLOG"/>
    <property type="match status" value="1"/>
</dbReference>
<dbReference type="AlphaFoldDB" id="A0AAV7JP75"/>
<feature type="region of interest" description="Disordered" evidence="2">
    <location>
        <begin position="262"/>
        <end position="281"/>
    </location>
</feature>
<feature type="region of interest" description="Disordered" evidence="2">
    <location>
        <begin position="1170"/>
        <end position="1231"/>
    </location>
</feature>
<name>A0AAV7JP75_9METZ</name>
<accession>A0AAV7JP75</accession>
<evidence type="ECO:0000259" key="3">
    <source>
        <dbReference type="PROSITE" id="PS50105"/>
    </source>
</evidence>
<evidence type="ECO:0000256" key="1">
    <source>
        <dbReference type="ARBA" id="ARBA00008174"/>
    </source>
</evidence>
<dbReference type="Pfam" id="PF07647">
    <property type="entry name" value="SAM_2"/>
    <property type="match status" value="1"/>
</dbReference>
<gene>
    <name evidence="4" type="ORF">LOD99_6112</name>
</gene>
<sequence length="1231" mass="141753">MASGIKYEPRPGITREDANNVLKHLELEKVRDWSEKDVSDNFLIPLGFSYCSEVFIENRITGPVLLSLTDSHLKELGVMLLGDRIMFLEYALILQKKKIQQERAATIWEGTTPHISCAYSDNCCQCLFRYFCRCCVPKVHWRVTPQGLRYTSYPAPLKLLGKIERDFIDFRFLKDLEVRTIPGFLCCCRGHSLTIYADDADSSKDGDPLHIQHPEALHVEEAIRNAWAEARLVFSDKSLSEKNRIHHAPLSSVNSFSYDTNKKQRRKAKKFRPIEDDPTPRASISSVRKALGELALGILEHSYNPFMKSVRGRLMHDTDASFEYHYDTYYLWAIQFFMEFNRIYSFRLDFVRETLDVSIFTYLIRQVYLYQEMIILNKEDSEKWGRRLHRCLSALKELLSYIQAMQSSDQNIYRENAKILQSNIFYMSEFREMFPSLLREYRPSIQTRSYLASLMDSLHLFIRLLEKFTHGSSIVVQRKSKIQKRKISKKRIGVDEPTREQLEIEWDKMQYELLRILEAESRESEQLQIEGLFDATRHEQEHEQKQDALTRTQACLRRGDMETAVATLRAAREIWPRDDFGPRDSTCIDELRSLKDIYLQPLVPNSEDCELLLEDEELQEAVEIPERKREGEFDLFTYSLKFCNQKIIKSFSYLLTQYSFNSDFTNHALVKMLHRICYQCKKFPLLYQISLFSVFQSILEESSSSRYKELKLFVVHVLNKFFSAARNNPCLFVEILFWKSQEDCVDIELGYGTVATMRESKVSRNAWSEEDITQLTSLWEQYNGCEGVLGEIAAEMTNKAELHIKKKLVSLGLADKKEFKIKSHKKLDWPAEEDERLRELYSVYGEQADYLQVIALHFSSRNGREVRGRIKKLGIDANKLEGGGSASSKPKRVRKNERLSDIPASDAIPNKEKTDRLSITRAISLYKAVTSIDALIPGLEWLEMALRREVVDRELDPEWETVPLVPNNLALGEALESTSFIDLMRALSLTEPDAGQMFWRIPSEITPKDLSTCADILSGKLTEIPTTDTVSVEDDNYSSEDSQLLESEISEGSPLSDGDLLNELPNQTVNSLKHKTSVLNKLRDKKKLQTISQYKSKEIVSDSDLSDLESNSQVQSLDGVLSLSPPLYKMKPSVKRLYNSDSESDGVGYDNNSQPIRSKLQRLCVDLSEDSDIEPDHLSTGEEGGVVGTGGRGKRARLDSEESDQNVSSPKEERSNLKKVRYIQESESDND</sequence>
<feature type="domain" description="SAM" evidence="3">
    <location>
        <begin position="33"/>
        <end position="97"/>
    </location>
</feature>
<protein>
    <recommendedName>
        <fullName evidence="3">SAM domain-containing protein</fullName>
    </recommendedName>
</protein>
<dbReference type="InterPro" id="IPR013761">
    <property type="entry name" value="SAM/pointed_sf"/>
</dbReference>
<dbReference type="GO" id="GO:0003677">
    <property type="term" value="F:DNA binding"/>
    <property type="evidence" value="ECO:0007669"/>
    <property type="project" value="TreeGrafter"/>
</dbReference>
<evidence type="ECO:0000313" key="4">
    <source>
        <dbReference type="EMBL" id="KAI6650195.1"/>
    </source>
</evidence>
<dbReference type="GO" id="GO:0043111">
    <property type="term" value="P:replication fork arrest"/>
    <property type="evidence" value="ECO:0007669"/>
    <property type="project" value="TreeGrafter"/>
</dbReference>
<dbReference type="PANTHER" id="PTHR22940">
    <property type="entry name" value="TIMEOUT/TIMELESS-2"/>
    <property type="match status" value="1"/>
</dbReference>
<dbReference type="SUPFAM" id="SSF47769">
    <property type="entry name" value="SAM/Pointed domain"/>
    <property type="match status" value="1"/>
</dbReference>
<dbReference type="SMART" id="SM00454">
    <property type="entry name" value="SAM"/>
    <property type="match status" value="1"/>
</dbReference>
<feature type="region of interest" description="Disordered" evidence="2">
    <location>
        <begin position="1031"/>
        <end position="1057"/>
    </location>
</feature>
<organism evidence="4 5">
    <name type="scientific">Oopsacas minuta</name>
    <dbReference type="NCBI Taxonomy" id="111878"/>
    <lineage>
        <taxon>Eukaryota</taxon>
        <taxon>Metazoa</taxon>
        <taxon>Porifera</taxon>
        <taxon>Hexactinellida</taxon>
        <taxon>Hexasterophora</taxon>
        <taxon>Lyssacinosida</taxon>
        <taxon>Leucopsacidae</taxon>
        <taxon>Oopsacas</taxon>
    </lineage>
</organism>
<evidence type="ECO:0000256" key="2">
    <source>
        <dbReference type="SAM" id="MobiDB-lite"/>
    </source>
</evidence>
<dbReference type="GO" id="GO:0031298">
    <property type="term" value="C:replication fork protection complex"/>
    <property type="evidence" value="ECO:0007669"/>
    <property type="project" value="TreeGrafter"/>
</dbReference>
<reference evidence="4 5" key="1">
    <citation type="journal article" date="2023" name="BMC Biol.">
        <title>The compact genome of the sponge Oopsacas minuta (Hexactinellida) is lacking key metazoan core genes.</title>
        <authorList>
            <person name="Santini S."/>
            <person name="Schenkelaars Q."/>
            <person name="Jourda C."/>
            <person name="Duchesne M."/>
            <person name="Belahbib H."/>
            <person name="Rocher C."/>
            <person name="Selva M."/>
            <person name="Riesgo A."/>
            <person name="Vervoort M."/>
            <person name="Leys S.P."/>
            <person name="Kodjabachian L."/>
            <person name="Le Bivic A."/>
            <person name="Borchiellini C."/>
            <person name="Claverie J.M."/>
            <person name="Renard E."/>
        </authorList>
    </citation>
    <scope>NUCLEOTIDE SEQUENCE [LARGE SCALE GENOMIC DNA]</scope>
    <source>
        <strain evidence="4">SPO-2</strain>
    </source>
</reference>
<comment type="caution">
    <text evidence="4">The sequence shown here is derived from an EMBL/GenBank/DDBJ whole genome shotgun (WGS) entry which is preliminary data.</text>
</comment>
<dbReference type="Pfam" id="PF05029">
    <property type="entry name" value="TIMELESS_C"/>
    <property type="match status" value="1"/>
</dbReference>
<dbReference type="Gene3D" id="1.10.150.50">
    <property type="entry name" value="Transcription Factor, Ets-1"/>
    <property type="match status" value="1"/>
</dbReference>
<dbReference type="InterPro" id="IPR044998">
    <property type="entry name" value="Timeless"/>
</dbReference>
<proteinExistence type="inferred from homology"/>
<comment type="similarity">
    <text evidence="1">Belongs to the timeless family.</text>
</comment>